<dbReference type="GeneID" id="16489410"/>
<proteinExistence type="predicted"/>
<gene>
    <name evidence="1" type="ORF">Hesp008</name>
</gene>
<dbReference type="Proteomes" id="UP000203768">
    <property type="component" value="Segment"/>
</dbReference>
<sequence>MADNYFNDKNDYYYLKLKPPHDLRPYFLNHEMLRVMNSIMNFSSNYVKGKYKLNDLSLAKCDDLKRVKEYVYDAKCDKCKRRFESSPTARLYCLIYKKNLIETPSNCHNKYKLICGTCTDELHKINNSMLQTFQLYPKLTMETVKELCKYDFVTKYLFHIDFNNCRRVTETFQDKINNVYETFTTIIKNKRSNERIVKISLLTYEKTLFEENSDGCFMVHKRIVGGDDSIGTKNVLQFDQEICNMLDFIERHRFVALTYFYQVEKEIYHEDGGGDYIVYFSKPFSGYNNRLNCERCKKKFFKNNRNNIILFCSKCGFMNRMHFNTALDNIDLSTIRFAPECVKRVKNKLYCIIYYDLNSTKLRSF</sequence>
<dbReference type="GO" id="GO:0008270">
    <property type="term" value="F:zinc ion binding"/>
    <property type="evidence" value="ECO:0007669"/>
    <property type="project" value="InterPro"/>
</dbReference>
<dbReference type="GO" id="GO:0003677">
    <property type="term" value="F:DNA binding"/>
    <property type="evidence" value="ECO:0007669"/>
    <property type="project" value="InterPro"/>
</dbReference>
<accession>S5N338</accession>
<dbReference type="RefSeq" id="YP_008378224.1">
    <property type="nucleotide sequence ID" value="NC_021923.1"/>
</dbReference>
<organism evidence="1 2">
    <name type="scientific">Hemileuca sp. nucleopolyhedrovirus</name>
    <dbReference type="NCBI Taxonomy" id="1367203"/>
    <lineage>
        <taxon>Viruses</taxon>
        <taxon>Viruses incertae sedis</taxon>
        <taxon>Naldaviricetes</taxon>
        <taxon>Lefavirales</taxon>
        <taxon>Baculoviridae</taxon>
        <taxon>Alphabaculovirus</taxon>
        <taxon>Alphabaculovirus heleucae</taxon>
        <taxon>Hemileuca species nucleopolyhedrovirus</taxon>
    </lineage>
</organism>
<name>S5N338_9ABAC</name>
<protein>
    <submittedName>
        <fullName evidence="1">ME53</fullName>
    </submittedName>
</protein>
<dbReference type="InterPro" id="IPR010336">
    <property type="entry name" value="Baculo_ME53"/>
</dbReference>
<dbReference type="OrthoDB" id="2566at10239"/>
<reference evidence="1 2" key="1">
    <citation type="journal article" date="2013" name="Virus Genes">
        <title>The genome of a baculovirus isolated from Hemileuca sp. encodes a serpin ortholog.</title>
        <authorList>
            <person name="Rohrmann G.F."/>
            <person name="Erlandson M.A."/>
            <person name="Theilmann D.A."/>
        </authorList>
    </citation>
    <scope>NUCLEOTIDE SEQUENCE [LARGE SCALE GENOMIC DNA]</scope>
</reference>
<evidence type="ECO:0000313" key="1">
    <source>
        <dbReference type="EMBL" id="AGR56760.1"/>
    </source>
</evidence>
<dbReference type="EMBL" id="KF158713">
    <property type="protein sequence ID" value="AGR56760.1"/>
    <property type="molecule type" value="Genomic_DNA"/>
</dbReference>
<dbReference type="KEGG" id="vg:16489410"/>
<dbReference type="Pfam" id="PF06061">
    <property type="entry name" value="Baculo_ME53"/>
    <property type="match status" value="1"/>
</dbReference>
<keyword evidence="2" id="KW-1185">Reference proteome</keyword>
<evidence type="ECO:0000313" key="2">
    <source>
        <dbReference type="Proteomes" id="UP000203768"/>
    </source>
</evidence>